<comment type="caution">
    <text evidence="4">The sequence shown here is derived from an EMBL/GenBank/DDBJ whole genome shotgun (WGS) entry which is preliminary data.</text>
</comment>
<feature type="compositionally biased region" description="Basic residues" evidence="2">
    <location>
        <begin position="284"/>
        <end position="305"/>
    </location>
</feature>
<proteinExistence type="predicted"/>
<accession>A0AA89BX27</accession>
<dbReference type="CDD" id="cd19756">
    <property type="entry name" value="Bbox2"/>
    <property type="match status" value="1"/>
</dbReference>
<keyword evidence="1" id="KW-0862">Zinc</keyword>
<dbReference type="Pfam" id="PF00643">
    <property type="entry name" value="zf-B_box"/>
    <property type="match status" value="1"/>
</dbReference>
<dbReference type="SUPFAM" id="SSF57845">
    <property type="entry name" value="B-box zinc-binding domain"/>
    <property type="match status" value="1"/>
</dbReference>
<evidence type="ECO:0000256" key="1">
    <source>
        <dbReference type="PROSITE-ProRule" id="PRU00024"/>
    </source>
</evidence>
<evidence type="ECO:0000313" key="4">
    <source>
        <dbReference type="EMBL" id="KAK3097634.1"/>
    </source>
</evidence>
<dbReference type="EMBL" id="VSWD01000007">
    <property type="protein sequence ID" value="KAK3097634.1"/>
    <property type="molecule type" value="Genomic_DNA"/>
</dbReference>
<feature type="domain" description="B box-type" evidence="3">
    <location>
        <begin position="98"/>
        <end position="134"/>
    </location>
</feature>
<feature type="compositionally biased region" description="Polar residues" evidence="2">
    <location>
        <begin position="273"/>
        <end position="283"/>
    </location>
</feature>
<dbReference type="InterPro" id="IPR047153">
    <property type="entry name" value="TRIM45/56/19-like"/>
</dbReference>
<reference evidence="4" key="1">
    <citation type="submission" date="2019-08" db="EMBL/GenBank/DDBJ databases">
        <title>The improved chromosome-level genome for the pearl oyster Pinctada fucata martensii using PacBio sequencing and Hi-C.</title>
        <authorList>
            <person name="Zheng Z."/>
        </authorList>
    </citation>
    <scope>NUCLEOTIDE SEQUENCE</scope>
    <source>
        <strain evidence="4">ZZ-2019</strain>
        <tissue evidence="4">Adductor muscle</tissue>
    </source>
</reference>
<evidence type="ECO:0000313" key="5">
    <source>
        <dbReference type="Proteomes" id="UP001186944"/>
    </source>
</evidence>
<keyword evidence="1" id="KW-0479">Metal-binding</keyword>
<dbReference type="PROSITE" id="PS50119">
    <property type="entry name" value="ZF_BBOX"/>
    <property type="match status" value="2"/>
</dbReference>
<dbReference type="PANTHER" id="PTHR25462:SF296">
    <property type="entry name" value="MEIOTIC P26, ISOFORM F"/>
    <property type="match status" value="1"/>
</dbReference>
<sequence>MAENFDKLSGFGFADRGPQIMSFNGSTSFPTLPARICGLCCGTSGVKWFCKSCAVSMCSICKTLHPTIPVCKNHVVVPHTNDVIWLYRPSNTYIAEHCKIYPEKEISTYCKDCQVPCCVTCQVQKHNRHDISTIEDAYLSAETGLKNNVKKLDKEMIPTLYKMAYKTRQDQSESRDKFTTIRDEVKPFRKMNQAMDKSYDVPAYTMSPIRTFHPSIIDINKVASFSIKFDATSINIASNNTAWVTCHDSDTMFLYDSNGIVLRSITIKERRGSPTTQGCSTHSKIPKHPCKKHRTDTHRKRRKRDKEHQSTTKKHET</sequence>
<dbReference type="PANTHER" id="PTHR25462">
    <property type="entry name" value="BONUS, ISOFORM C-RELATED"/>
    <property type="match status" value="1"/>
</dbReference>
<keyword evidence="5" id="KW-1185">Reference proteome</keyword>
<keyword evidence="1" id="KW-0863">Zinc-finger</keyword>
<evidence type="ECO:0000256" key="2">
    <source>
        <dbReference type="SAM" id="MobiDB-lite"/>
    </source>
</evidence>
<dbReference type="Gene3D" id="3.30.160.60">
    <property type="entry name" value="Classic Zinc Finger"/>
    <property type="match status" value="1"/>
</dbReference>
<name>A0AA89BX27_PINIB</name>
<dbReference type="Proteomes" id="UP001186944">
    <property type="component" value="Unassembled WGS sequence"/>
</dbReference>
<feature type="region of interest" description="Disordered" evidence="2">
    <location>
        <begin position="268"/>
        <end position="317"/>
    </location>
</feature>
<dbReference type="InterPro" id="IPR000315">
    <property type="entry name" value="Znf_B-box"/>
</dbReference>
<dbReference type="GO" id="GO:0008270">
    <property type="term" value="F:zinc ion binding"/>
    <property type="evidence" value="ECO:0007669"/>
    <property type="project" value="UniProtKB-KW"/>
</dbReference>
<gene>
    <name evidence="4" type="ORF">FSP39_011598</name>
</gene>
<evidence type="ECO:0000259" key="3">
    <source>
        <dbReference type="PROSITE" id="PS50119"/>
    </source>
</evidence>
<protein>
    <recommendedName>
        <fullName evidence="3">B box-type domain-containing protein</fullName>
    </recommendedName>
</protein>
<feature type="domain" description="B box-type" evidence="3">
    <location>
        <begin position="32"/>
        <end position="79"/>
    </location>
</feature>
<dbReference type="AlphaFoldDB" id="A0AA89BX27"/>
<feature type="compositionally biased region" description="Basic and acidic residues" evidence="2">
    <location>
        <begin position="306"/>
        <end position="317"/>
    </location>
</feature>
<organism evidence="4 5">
    <name type="scientific">Pinctada imbricata</name>
    <name type="common">Atlantic pearl-oyster</name>
    <name type="synonym">Pinctada martensii</name>
    <dbReference type="NCBI Taxonomy" id="66713"/>
    <lineage>
        <taxon>Eukaryota</taxon>
        <taxon>Metazoa</taxon>
        <taxon>Spiralia</taxon>
        <taxon>Lophotrochozoa</taxon>
        <taxon>Mollusca</taxon>
        <taxon>Bivalvia</taxon>
        <taxon>Autobranchia</taxon>
        <taxon>Pteriomorphia</taxon>
        <taxon>Pterioida</taxon>
        <taxon>Pterioidea</taxon>
        <taxon>Pteriidae</taxon>
        <taxon>Pinctada</taxon>
    </lineage>
</organism>